<protein>
    <submittedName>
        <fullName evidence="3">Uncharacterized protein</fullName>
    </submittedName>
</protein>
<keyword evidence="2" id="KW-0472">Membrane</keyword>
<organism evidence="3 4">
    <name type="scientific">Kineosporia mesophila</name>
    <dbReference type="NCBI Taxonomy" id="566012"/>
    <lineage>
        <taxon>Bacteria</taxon>
        <taxon>Bacillati</taxon>
        <taxon>Actinomycetota</taxon>
        <taxon>Actinomycetes</taxon>
        <taxon>Kineosporiales</taxon>
        <taxon>Kineosporiaceae</taxon>
        <taxon>Kineosporia</taxon>
    </lineage>
</organism>
<accession>A0ABP7AA03</accession>
<keyword evidence="2" id="KW-0812">Transmembrane</keyword>
<proteinExistence type="predicted"/>
<keyword evidence="4" id="KW-1185">Reference proteome</keyword>
<keyword evidence="2" id="KW-1133">Transmembrane helix</keyword>
<dbReference type="Proteomes" id="UP001501074">
    <property type="component" value="Unassembled WGS sequence"/>
</dbReference>
<dbReference type="RefSeq" id="WP_231488885.1">
    <property type="nucleotide sequence ID" value="NZ_BAAAZO010000010.1"/>
</dbReference>
<evidence type="ECO:0000313" key="4">
    <source>
        <dbReference type="Proteomes" id="UP001501074"/>
    </source>
</evidence>
<reference evidence="4" key="1">
    <citation type="journal article" date="2019" name="Int. J. Syst. Evol. Microbiol.">
        <title>The Global Catalogue of Microorganisms (GCM) 10K type strain sequencing project: providing services to taxonomists for standard genome sequencing and annotation.</title>
        <authorList>
            <consortium name="The Broad Institute Genomics Platform"/>
            <consortium name="The Broad Institute Genome Sequencing Center for Infectious Disease"/>
            <person name="Wu L."/>
            <person name="Ma J."/>
        </authorList>
    </citation>
    <scope>NUCLEOTIDE SEQUENCE [LARGE SCALE GENOMIC DNA]</scope>
    <source>
        <strain evidence="4">JCM 16902</strain>
    </source>
</reference>
<dbReference type="EMBL" id="BAAAZO010000010">
    <property type="protein sequence ID" value="GAA3627979.1"/>
    <property type="molecule type" value="Genomic_DNA"/>
</dbReference>
<sequence>MANMEEFMSWSSPEEPAPTTERHGETAQPRAESRRWLVAAAVVFVGVAGVAIMASAVVITIRASALIPLPPETLTGFRHLIDGTDRAYAAQVDPLGRRVESAIAGEYPSANVDVYTNADENQFLFAATAQHESPFTYWRILDRFTDALSRDGISTSPFTALDPGRRGGQAKCGSVDWIGTTMDLCVWVDRGTVGAILAAKDTLQPDFIRMRNSIEESSLEIESD</sequence>
<evidence type="ECO:0000313" key="3">
    <source>
        <dbReference type="EMBL" id="GAA3627979.1"/>
    </source>
</evidence>
<gene>
    <name evidence="3" type="ORF">GCM10022223_51610</name>
</gene>
<evidence type="ECO:0000256" key="2">
    <source>
        <dbReference type="SAM" id="Phobius"/>
    </source>
</evidence>
<name>A0ABP7AA03_9ACTN</name>
<feature type="compositionally biased region" description="Basic and acidic residues" evidence="1">
    <location>
        <begin position="20"/>
        <end position="29"/>
    </location>
</feature>
<comment type="caution">
    <text evidence="3">The sequence shown here is derived from an EMBL/GenBank/DDBJ whole genome shotgun (WGS) entry which is preliminary data.</text>
</comment>
<feature type="transmembrane region" description="Helical" evidence="2">
    <location>
        <begin position="36"/>
        <end position="61"/>
    </location>
</feature>
<feature type="region of interest" description="Disordered" evidence="1">
    <location>
        <begin position="1"/>
        <end position="29"/>
    </location>
</feature>
<evidence type="ECO:0000256" key="1">
    <source>
        <dbReference type="SAM" id="MobiDB-lite"/>
    </source>
</evidence>